<accession>A0A0E4H5C3</accession>
<keyword evidence="4" id="KW-0560">Oxidoreductase</keyword>
<evidence type="ECO:0000256" key="4">
    <source>
        <dbReference type="ARBA" id="ARBA00023002"/>
    </source>
</evidence>
<organism evidence="6 7">
    <name type="scientific">Mycobacterium lentiflavum</name>
    <dbReference type="NCBI Taxonomy" id="141349"/>
    <lineage>
        <taxon>Bacteria</taxon>
        <taxon>Bacillati</taxon>
        <taxon>Actinomycetota</taxon>
        <taxon>Actinomycetes</taxon>
        <taxon>Mycobacteriales</taxon>
        <taxon>Mycobacteriaceae</taxon>
        <taxon>Mycobacterium</taxon>
        <taxon>Mycobacterium simiae complex</taxon>
    </lineage>
</organism>
<dbReference type="Gene3D" id="3.50.50.60">
    <property type="entry name" value="FAD/NAD(P)-binding domain"/>
    <property type="match status" value="2"/>
</dbReference>
<keyword evidence="1" id="KW-0285">Flavoprotein</keyword>
<proteinExistence type="predicted"/>
<gene>
    <name evidence="6" type="ORF">BN1232_05875</name>
</gene>
<name>A0A0E4H5C3_MYCLN</name>
<dbReference type="InterPro" id="IPR050775">
    <property type="entry name" value="FAD-binding_Monooxygenases"/>
</dbReference>
<dbReference type="STRING" id="141349.BN1232_05875"/>
<dbReference type="GO" id="GO:0016709">
    <property type="term" value="F:oxidoreductase activity, acting on paired donors, with incorporation or reduction of molecular oxygen, NAD(P)H as one donor, and incorporation of one atom of oxygen"/>
    <property type="evidence" value="ECO:0007669"/>
    <property type="project" value="UniProtKB-ARBA"/>
</dbReference>
<dbReference type="RefSeq" id="WP_090609708.1">
    <property type="nucleotide sequence ID" value="NZ_CTEE01000002.1"/>
</dbReference>
<evidence type="ECO:0000256" key="2">
    <source>
        <dbReference type="ARBA" id="ARBA00022827"/>
    </source>
</evidence>
<sequence length="529" mass="58551">MSTHHDVIVIGAGFGGMYALKKLRDQHGLNVRLFDKAGGVGGTWCWNRYPGALSDTETFVYCYSCDKDLLQEWDFDTRYVTQPQILRYLEHVADRWNLRPDIQLNTGVVAAHFHENDNLWHVRTDTGELHTAKYMVTAVGLLSATNLPDLKGIDTFQGVYVHTGAWPADLELAGKRVGVMGTGSTGVQVITAIAPRVEYLTVFQRSAQYTVPVGNGPLADEYVAGVKENYDAIWEQVRNSVVAFGFEESTIPYESVSPAEAQAIFERAWEKGGGFRFMFETFADIATNEVANKAAQDFIKGKIAEIVDDPETARKLMPTDLYAKRPLCDSGYYAAFNRDNVELVDIKENPIAEITPRGAKTADGVEHELDILIFATGFDAVDGNYKRFDLRGRNGLTMADYWKDGPSSYLGVAVANFPNMFMVLGPNGPFTNLPPSIETQVEWATDLIEHVEQTGFSAVEPTAEAEDGWTATCQEIANATLFPRAQSWIFGANIPGKKNTVYFYLAGLGAYRSVLSECQDAGYKGFQFS</sequence>
<keyword evidence="3" id="KW-0521">NADP</keyword>
<dbReference type="Proteomes" id="UP000199251">
    <property type="component" value="Unassembled WGS sequence"/>
</dbReference>
<evidence type="ECO:0000259" key="5">
    <source>
        <dbReference type="Pfam" id="PF07992"/>
    </source>
</evidence>
<evidence type="ECO:0000256" key="1">
    <source>
        <dbReference type="ARBA" id="ARBA00022630"/>
    </source>
</evidence>
<evidence type="ECO:0000256" key="3">
    <source>
        <dbReference type="ARBA" id="ARBA00022857"/>
    </source>
</evidence>
<dbReference type="EMBL" id="CTEE01000002">
    <property type="protein sequence ID" value="CQD23813.1"/>
    <property type="molecule type" value="Genomic_DNA"/>
</dbReference>
<dbReference type="InterPro" id="IPR036188">
    <property type="entry name" value="FAD/NAD-bd_sf"/>
</dbReference>
<keyword evidence="2" id="KW-0274">FAD</keyword>
<evidence type="ECO:0000313" key="6">
    <source>
        <dbReference type="EMBL" id="CQD23813.1"/>
    </source>
</evidence>
<dbReference type="PANTHER" id="PTHR43098">
    <property type="entry name" value="L-ORNITHINE N(5)-MONOOXYGENASE-RELATED"/>
    <property type="match status" value="1"/>
</dbReference>
<dbReference type="AlphaFoldDB" id="A0A0E4H5C3"/>
<feature type="domain" description="FAD/NAD(P)-binding" evidence="5">
    <location>
        <begin position="5"/>
        <end position="205"/>
    </location>
</feature>
<dbReference type="OrthoDB" id="5168853at2"/>
<evidence type="ECO:0000313" key="7">
    <source>
        <dbReference type="Proteomes" id="UP000199251"/>
    </source>
</evidence>
<dbReference type="PANTHER" id="PTHR43098:SF5">
    <property type="entry name" value="DUAL-FUNCTIONAL MONOOXYGENASE_METHYLTRANSFERASE PSOF"/>
    <property type="match status" value="1"/>
</dbReference>
<protein>
    <submittedName>
        <fullName evidence="6">FAD dependent oxidoreductase</fullName>
    </submittedName>
</protein>
<dbReference type="SUPFAM" id="SSF51905">
    <property type="entry name" value="FAD/NAD(P)-binding domain"/>
    <property type="match status" value="2"/>
</dbReference>
<reference evidence="6 7" key="1">
    <citation type="submission" date="2015-03" db="EMBL/GenBank/DDBJ databases">
        <authorList>
            <person name="Urmite Genomes"/>
        </authorList>
    </citation>
    <scope>NUCLEOTIDE SEQUENCE [LARGE SCALE GENOMIC DNA]</scope>
    <source>
        <strain evidence="6 7">CSUR P1491</strain>
    </source>
</reference>
<dbReference type="InterPro" id="IPR023753">
    <property type="entry name" value="FAD/NAD-binding_dom"/>
</dbReference>
<dbReference type="Pfam" id="PF07992">
    <property type="entry name" value="Pyr_redox_2"/>
    <property type="match status" value="1"/>
</dbReference>